<evidence type="ECO:0000256" key="1">
    <source>
        <dbReference type="SAM" id="MobiDB-lite"/>
    </source>
</evidence>
<protein>
    <submittedName>
        <fullName evidence="2">Protein zwilch-like</fullName>
    </submittedName>
</protein>
<comment type="caution">
    <text evidence="2">The sequence shown here is derived from an EMBL/GenBank/DDBJ whole genome shotgun (WGS) entry which is preliminary data.</text>
</comment>
<dbReference type="InParanoid" id="A0A2R5FZZ8"/>
<evidence type="ECO:0000313" key="2">
    <source>
        <dbReference type="EMBL" id="GBG24320.1"/>
    </source>
</evidence>
<evidence type="ECO:0000313" key="3">
    <source>
        <dbReference type="Proteomes" id="UP000241890"/>
    </source>
</evidence>
<dbReference type="Gene3D" id="1.10.287.1880">
    <property type="match status" value="1"/>
</dbReference>
<keyword evidence="3" id="KW-1185">Reference proteome</keyword>
<gene>
    <name evidence="2" type="ORF">FCC1311_005382</name>
</gene>
<name>A0A2R5FZZ8_9STRA</name>
<proteinExistence type="predicted"/>
<dbReference type="Proteomes" id="UP000241890">
    <property type="component" value="Unassembled WGS sequence"/>
</dbReference>
<accession>A0A2R5FZZ8</accession>
<sequence>MGGRDADAADAGDNLREALTALRDGGVFVDEMHNAGFLRVGPTTFHPAAAALARAAEAAKARRGLAKVKPEDDNASRHAQNAGFGFWLCFGIDLNLREACNDARDPAPTLARLCELALIEPVDMLPGDAKIVVVGSASITTTGAAAPGTSDIVGEALTRAEALERDDLKLGREVLARQKVVTRNARPVGDLNEARKLVALLADLVAGLDEPVVVVADQGALVGAWTDRCGDEDACTLISSELPPSLRADGQLTTQTLSSTFSDDGKDVARMEASATYELLGNAADATGCVALLARWTGSRTSPCRLLGPPALIPDQALLMVRGTPLDAERLPEARSSSIFLPDPDLIVLNRLQTCDPDDAINLGAYQPEASWARRVQAFFRSAVSGTLFSRARGTRASGESHTREGVSSPEQGGQDAGLFDDHDDLDLDTSDLMGTLEPGHRVLRARTNLDFTEHLWRSIIVRAEKLEDILYALREMVGLLEGGKLLPYIHKSNKSMLGVICRLVVQRQAEAKEGDSATQDVASSESAAQTLATFTKMFAQSQMPVSVQAVVMKHLVRLGTFKLKRDFEGWFSEIGMVMPSDSSDALADLVRLRNALQTVATALAVQCPLAEAKQVAQVCLAHPDARTLLVPLRSQLPWVKGGDAGLPTARSWQLEQQDKRGDLIQTTRLTPLAPTDLPRSDLSLSREAVSKAVAMLDAEPDGIIRSMISYPADATSSSSSSSSSSSASQVRDKCMCIQTRRLCLV</sequence>
<reference evidence="2 3" key="1">
    <citation type="submission" date="2017-12" db="EMBL/GenBank/DDBJ databases">
        <title>Sequencing, de novo assembly and annotation of complete genome of a new Thraustochytrid species, strain FCC1311.</title>
        <authorList>
            <person name="Sedici K."/>
            <person name="Godart F."/>
            <person name="Aiese Cigliano R."/>
            <person name="Sanseverino W."/>
            <person name="Barakat M."/>
            <person name="Ortet P."/>
            <person name="Marechal E."/>
            <person name="Cagnac O."/>
            <person name="Amato A."/>
        </authorList>
    </citation>
    <scope>NUCLEOTIDE SEQUENCE [LARGE SCALE GENOMIC DNA]</scope>
</reference>
<dbReference type="EMBL" id="BEYU01000005">
    <property type="protein sequence ID" value="GBG24320.1"/>
    <property type="molecule type" value="Genomic_DNA"/>
</dbReference>
<organism evidence="2 3">
    <name type="scientific">Hondaea fermentalgiana</name>
    <dbReference type="NCBI Taxonomy" id="2315210"/>
    <lineage>
        <taxon>Eukaryota</taxon>
        <taxon>Sar</taxon>
        <taxon>Stramenopiles</taxon>
        <taxon>Bigyra</taxon>
        <taxon>Labyrinthulomycetes</taxon>
        <taxon>Thraustochytrida</taxon>
        <taxon>Thraustochytriidae</taxon>
        <taxon>Hondaea</taxon>
    </lineage>
</organism>
<feature type="region of interest" description="Disordered" evidence="1">
    <location>
        <begin position="394"/>
        <end position="420"/>
    </location>
</feature>
<dbReference type="AlphaFoldDB" id="A0A2R5FZZ8"/>